<evidence type="ECO:0000313" key="5">
    <source>
        <dbReference type="Proteomes" id="UP001596549"/>
    </source>
</evidence>
<keyword evidence="2" id="KW-0732">Signal</keyword>
<feature type="chain" id="PRO_5045654101" evidence="2">
    <location>
        <begin position="20"/>
        <end position="190"/>
    </location>
</feature>
<evidence type="ECO:0000259" key="3">
    <source>
        <dbReference type="Pfam" id="PF00080"/>
    </source>
</evidence>
<evidence type="ECO:0000313" key="4">
    <source>
        <dbReference type="EMBL" id="MFC7370935.1"/>
    </source>
</evidence>
<dbReference type="Pfam" id="PF00080">
    <property type="entry name" value="Sod_Cu"/>
    <property type="match status" value="1"/>
</dbReference>
<dbReference type="InterPro" id="IPR024134">
    <property type="entry name" value="SOD_Cu/Zn_/chaperone"/>
</dbReference>
<dbReference type="RefSeq" id="WP_379747008.1">
    <property type="nucleotide sequence ID" value="NZ_JBHTCP010000009.1"/>
</dbReference>
<protein>
    <submittedName>
        <fullName evidence="4">Superoxide dismutase family protein</fullName>
    </submittedName>
</protein>
<reference evidence="5" key="1">
    <citation type="journal article" date="2019" name="Int. J. Syst. Evol. Microbiol.">
        <title>The Global Catalogue of Microorganisms (GCM) 10K type strain sequencing project: providing services to taxonomists for standard genome sequencing and annotation.</title>
        <authorList>
            <consortium name="The Broad Institute Genomics Platform"/>
            <consortium name="The Broad Institute Genome Sequencing Center for Infectious Disease"/>
            <person name="Wu L."/>
            <person name="Ma J."/>
        </authorList>
    </citation>
    <scope>NUCLEOTIDE SEQUENCE [LARGE SCALE GENOMIC DNA]</scope>
    <source>
        <strain evidence="5">NBRC 106396</strain>
    </source>
</reference>
<evidence type="ECO:0000256" key="2">
    <source>
        <dbReference type="SAM" id="SignalP"/>
    </source>
</evidence>
<keyword evidence="5" id="KW-1185">Reference proteome</keyword>
<dbReference type="EMBL" id="JBHTCP010000009">
    <property type="protein sequence ID" value="MFC7370935.1"/>
    <property type="molecule type" value="Genomic_DNA"/>
</dbReference>
<proteinExistence type="inferred from homology"/>
<comment type="caution">
    <text evidence="4">The sequence shown here is derived from an EMBL/GenBank/DDBJ whole genome shotgun (WGS) entry which is preliminary data.</text>
</comment>
<accession>A0ABW2NNF1</accession>
<dbReference type="Proteomes" id="UP001596549">
    <property type="component" value="Unassembled WGS sequence"/>
</dbReference>
<dbReference type="InterPro" id="IPR036423">
    <property type="entry name" value="SOD-like_Cu/Zn_dom_sf"/>
</dbReference>
<dbReference type="PROSITE" id="PS51257">
    <property type="entry name" value="PROKAR_LIPOPROTEIN"/>
    <property type="match status" value="1"/>
</dbReference>
<feature type="domain" description="Superoxide dismutase copper/zinc binding" evidence="3">
    <location>
        <begin position="56"/>
        <end position="188"/>
    </location>
</feature>
<organism evidence="4 5">
    <name type="scientific">Fictibacillus iocasae</name>
    <dbReference type="NCBI Taxonomy" id="2715437"/>
    <lineage>
        <taxon>Bacteria</taxon>
        <taxon>Bacillati</taxon>
        <taxon>Bacillota</taxon>
        <taxon>Bacilli</taxon>
        <taxon>Bacillales</taxon>
        <taxon>Fictibacillaceae</taxon>
        <taxon>Fictibacillus</taxon>
    </lineage>
</organism>
<gene>
    <name evidence="4" type="ORF">ACFQPF_04540</name>
</gene>
<dbReference type="SUPFAM" id="SSF49329">
    <property type="entry name" value="Cu,Zn superoxide dismutase-like"/>
    <property type="match status" value="1"/>
</dbReference>
<dbReference type="CDD" id="cd00305">
    <property type="entry name" value="Cu-Zn_Superoxide_Dismutase"/>
    <property type="match status" value="1"/>
</dbReference>
<dbReference type="Gene3D" id="2.60.40.200">
    <property type="entry name" value="Superoxide dismutase, copper/zinc binding domain"/>
    <property type="match status" value="1"/>
</dbReference>
<comment type="similarity">
    <text evidence="1">Belongs to the Cu-Zn superoxide dismutase family.</text>
</comment>
<feature type="signal peptide" evidence="2">
    <location>
        <begin position="1"/>
        <end position="19"/>
    </location>
</feature>
<dbReference type="InterPro" id="IPR001424">
    <property type="entry name" value="SOD_Cu_Zn_dom"/>
</dbReference>
<evidence type="ECO:0000256" key="1">
    <source>
        <dbReference type="ARBA" id="ARBA00010457"/>
    </source>
</evidence>
<dbReference type="PANTHER" id="PTHR10003">
    <property type="entry name" value="SUPEROXIDE DISMUTASE CU-ZN -RELATED"/>
    <property type="match status" value="1"/>
</dbReference>
<sequence>MKKLAVILLAVLLLLAVSACGKKKEDHENHESSAKASDLKQSAVKVNLMDAKGRNSGTAQLKQTAEGVEIKVNAKGLTPGEHGIHFHEIGKCEAPSFESAGKHFNPEKKKHGFNNPEGFHAGDIPNLKADKKGTAKVTFVSQNVTLAKGSPNALLKKGGTAIVVHEKADDYKTDPSGNSGGRVLCGEIKK</sequence>
<name>A0ABW2NNF1_9BACL</name>